<gene>
    <name evidence="4" type="ORF">E2562_026724</name>
</gene>
<sequence length="94" mass="10710">MTQTEIRIKTGMLTSTLTKHLRGLTKDILKVVNSVHKHAENVYMDARIDPSLEITNGTWYRNGQLDSEAVASTRQRCLDQIDKLGIATYIDRLH</sequence>
<keyword evidence="5" id="KW-1185">Reference proteome</keyword>
<dbReference type="InterPro" id="IPR016049">
    <property type="entry name" value="RNA_pol_Rpc34-like"/>
</dbReference>
<name>A0A6G1EZA0_9ORYZ</name>
<dbReference type="GO" id="GO:0005666">
    <property type="term" value="C:RNA polymerase III complex"/>
    <property type="evidence" value="ECO:0007669"/>
    <property type="project" value="InterPro"/>
</dbReference>
<evidence type="ECO:0000256" key="3">
    <source>
        <dbReference type="ARBA" id="ARBA00023242"/>
    </source>
</evidence>
<dbReference type="AlphaFoldDB" id="A0A6G1EZA0"/>
<keyword evidence="2" id="KW-0804">Transcription</keyword>
<accession>A0A6G1EZA0</accession>
<dbReference type="Proteomes" id="UP000479710">
    <property type="component" value="Unassembled WGS sequence"/>
</dbReference>
<evidence type="ECO:0000256" key="1">
    <source>
        <dbReference type="ARBA" id="ARBA00004123"/>
    </source>
</evidence>
<dbReference type="OrthoDB" id="613763at2759"/>
<evidence type="ECO:0000256" key="2">
    <source>
        <dbReference type="ARBA" id="ARBA00023163"/>
    </source>
</evidence>
<comment type="subcellular location">
    <subcellularLocation>
        <location evidence="1">Nucleus</location>
    </subcellularLocation>
</comment>
<dbReference type="GO" id="GO:0006383">
    <property type="term" value="P:transcription by RNA polymerase III"/>
    <property type="evidence" value="ECO:0007669"/>
    <property type="project" value="InterPro"/>
</dbReference>
<reference evidence="4 5" key="1">
    <citation type="submission" date="2019-11" db="EMBL/GenBank/DDBJ databases">
        <title>Whole genome sequence of Oryza granulata.</title>
        <authorList>
            <person name="Li W."/>
        </authorList>
    </citation>
    <scope>NUCLEOTIDE SEQUENCE [LARGE SCALE GENOMIC DNA]</scope>
    <source>
        <strain evidence="5">cv. Menghai</strain>
        <tissue evidence="4">Leaf</tissue>
    </source>
</reference>
<evidence type="ECO:0000313" key="4">
    <source>
        <dbReference type="EMBL" id="KAF0929915.1"/>
    </source>
</evidence>
<dbReference type="Pfam" id="PF05158">
    <property type="entry name" value="RNA_pol_Rpc34"/>
    <property type="match status" value="1"/>
</dbReference>
<evidence type="ECO:0000313" key="5">
    <source>
        <dbReference type="Proteomes" id="UP000479710"/>
    </source>
</evidence>
<dbReference type="PANTHER" id="PTHR12780">
    <property type="entry name" value="RNA POLYMERASE III DNA DIRECTED , 39KD SUBUNIT-RELATED"/>
    <property type="match status" value="1"/>
</dbReference>
<comment type="caution">
    <text evidence="4">The sequence shown here is derived from an EMBL/GenBank/DDBJ whole genome shotgun (WGS) entry which is preliminary data.</text>
</comment>
<protein>
    <submittedName>
        <fullName evidence="4">Uncharacterized protein</fullName>
    </submittedName>
</protein>
<organism evidence="4 5">
    <name type="scientific">Oryza meyeriana var. granulata</name>
    <dbReference type="NCBI Taxonomy" id="110450"/>
    <lineage>
        <taxon>Eukaryota</taxon>
        <taxon>Viridiplantae</taxon>
        <taxon>Streptophyta</taxon>
        <taxon>Embryophyta</taxon>
        <taxon>Tracheophyta</taxon>
        <taxon>Spermatophyta</taxon>
        <taxon>Magnoliopsida</taxon>
        <taxon>Liliopsida</taxon>
        <taxon>Poales</taxon>
        <taxon>Poaceae</taxon>
        <taxon>BOP clade</taxon>
        <taxon>Oryzoideae</taxon>
        <taxon>Oryzeae</taxon>
        <taxon>Oryzinae</taxon>
        <taxon>Oryza</taxon>
        <taxon>Oryza meyeriana</taxon>
    </lineage>
</organism>
<proteinExistence type="predicted"/>
<dbReference type="EMBL" id="SPHZ02000002">
    <property type="protein sequence ID" value="KAF0929915.1"/>
    <property type="molecule type" value="Genomic_DNA"/>
</dbReference>
<keyword evidence="3" id="KW-0539">Nucleus</keyword>
<dbReference type="InterPro" id="IPR007832">
    <property type="entry name" value="RNA_pol_Rpc34"/>
</dbReference>